<dbReference type="InterPro" id="IPR039793">
    <property type="entry name" value="UROS/Hem4"/>
</dbReference>
<dbReference type="PANTHER" id="PTHR40082">
    <property type="entry name" value="BLR5956 PROTEIN"/>
    <property type="match status" value="1"/>
</dbReference>
<keyword evidence="2" id="KW-0456">Lyase</keyword>
<dbReference type="Proteomes" id="UP001156102">
    <property type="component" value="Unassembled WGS sequence"/>
</dbReference>
<dbReference type="Gene3D" id="3.40.50.10090">
    <property type="match status" value="2"/>
</dbReference>
<comment type="caution">
    <text evidence="2">The sequence shown here is derived from an EMBL/GenBank/DDBJ whole genome shotgun (WGS) entry which is preliminary data.</text>
</comment>
<dbReference type="GO" id="GO:0006780">
    <property type="term" value="P:uroporphyrinogen III biosynthetic process"/>
    <property type="evidence" value="ECO:0007669"/>
    <property type="project" value="InterPro"/>
</dbReference>
<dbReference type="PANTHER" id="PTHR40082:SF1">
    <property type="entry name" value="BLR5956 PROTEIN"/>
    <property type="match status" value="1"/>
</dbReference>
<name>A0AA41X471_9BACI</name>
<dbReference type="InterPro" id="IPR003754">
    <property type="entry name" value="4pyrrol_synth_uPrphyn_synth"/>
</dbReference>
<keyword evidence="3" id="KW-1185">Reference proteome</keyword>
<evidence type="ECO:0000313" key="3">
    <source>
        <dbReference type="Proteomes" id="UP001156102"/>
    </source>
</evidence>
<dbReference type="NCBIfam" id="NF004584">
    <property type="entry name" value="PRK05928.2-1"/>
    <property type="match status" value="1"/>
</dbReference>
<sequence length="271" mass="29368">MGKLTGKRVALAGPRKAEELSRLVANLGGIPLIRPAQGTVFLDDSHVEQEIHDIIAGAFDWLIATTGVGLDKLHQAAEAMGRAEEFAAALGRLSIAARGYKTVNMLKKWGLQPLVRDDDGSTAGLMRELASHDLRQKRVALQLHGDPAPKLVAWLEEQGAEFHEILPYHHVPPKPDMLELLVGELLAGDIDAVNFTSTPQARFLMEYAREKGVAEQVLAAFAGPVVAVAVGKVTAQALREAGITRIVVPEEERMGSAIVKLAQYYEQLSSF</sequence>
<evidence type="ECO:0000259" key="1">
    <source>
        <dbReference type="Pfam" id="PF02602"/>
    </source>
</evidence>
<dbReference type="AlphaFoldDB" id="A0AA41X471"/>
<dbReference type="InterPro" id="IPR036108">
    <property type="entry name" value="4pyrrol_syn_uPrphyn_synt_sf"/>
</dbReference>
<organism evidence="2 3">
    <name type="scientific">Ectobacillus ponti</name>
    <dbReference type="NCBI Taxonomy" id="2961894"/>
    <lineage>
        <taxon>Bacteria</taxon>
        <taxon>Bacillati</taxon>
        <taxon>Bacillota</taxon>
        <taxon>Bacilli</taxon>
        <taxon>Bacillales</taxon>
        <taxon>Bacillaceae</taxon>
        <taxon>Ectobacillus</taxon>
    </lineage>
</organism>
<dbReference type="CDD" id="cd06578">
    <property type="entry name" value="HemD"/>
    <property type="match status" value="1"/>
</dbReference>
<feature type="domain" description="Tetrapyrrole biosynthesis uroporphyrinogen III synthase" evidence="1">
    <location>
        <begin position="19"/>
        <end position="258"/>
    </location>
</feature>
<evidence type="ECO:0000313" key="2">
    <source>
        <dbReference type="EMBL" id="MCP8968402.1"/>
    </source>
</evidence>
<dbReference type="GO" id="GO:0004852">
    <property type="term" value="F:uroporphyrinogen-III synthase activity"/>
    <property type="evidence" value="ECO:0007669"/>
    <property type="project" value="UniProtKB-EC"/>
</dbReference>
<dbReference type="Pfam" id="PF02602">
    <property type="entry name" value="HEM4"/>
    <property type="match status" value="1"/>
</dbReference>
<protein>
    <submittedName>
        <fullName evidence="2">Uroporphyrinogen-III synthase</fullName>
        <ecNumber evidence="2">4.2.1.75</ecNumber>
    </submittedName>
</protein>
<accession>A0AA41X471</accession>
<dbReference type="EC" id="4.2.1.75" evidence="2"/>
<reference evidence="2" key="1">
    <citation type="submission" date="2022-07" db="EMBL/GenBank/DDBJ databases">
        <authorList>
            <person name="Li W.-J."/>
            <person name="Deng Q.-Q."/>
        </authorList>
    </citation>
    <scope>NUCLEOTIDE SEQUENCE</scope>
    <source>
        <strain evidence="2">SYSU M60031</strain>
    </source>
</reference>
<dbReference type="SUPFAM" id="SSF69618">
    <property type="entry name" value="HemD-like"/>
    <property type="match status" value="1"/>
</dbReference>
<gene>
    <name evidence="2" type="ORF">NK662_07575</name>
</gene>
<proteinExistence type="predicted"/>
<dbReference type="EMBL" id="JANCLT010000003">
    <property type="protein sequence ID" value="MCP8968402.1"/>
    <property type="molecule type" value="Genomic_DNA"/>
</dbReference>
<dbReference type="RefSeq" id="WP_254758315.1">
    <property type="nucleotide sequence ID" value="NZ_JANCLT010000003.1"/>
</dbReference>